<evidence type="ECO:0000256" key="10">
    <source>
        <dbReference type="ARBA" id="ARBA00023136"/>
    </source>
</evidence>
<evidence type="ECO:0000256" key="9">
    <source>
        <dbReference type="ARBA" id="ARBA00022989"/>
    </source>
</evidence>
<keyword evidence="10 13" id="KW-0472">Membrane</keyword>
<keyword evidence="4 12" id="KW-0813">Transport</keyword>
<feature type="transmembrane region" description="Helical" evidence="13">
    <location>
        <begin position="195"/>
        <end position="218"/>
    </location>
</feature>
<keyword evidence="5" id="KW-1003">Cell membrane</keyword>
<name>A0ABY3QWW5_9BRAD</name>
<evidence type="ECO:0000256" key="4">
    <source>
        <dbReference type="ARBA" id="ARBA00022448"/>
    </source>
</evidence>
<keyword evidence="8 12" id="KW-0653">Protein transport</keyword>
<evidence type="ECO:0000256" key="7">
    <source>
        <dbReference type="ARBA" id="ARBA00022692"/>
    </source>
</evidence>
<reference evidence="16" key="1">
    <citation type="submission" date="2021-11" db="EMBL/GenBank/DDBJ databases">
        <title>Australian commercial rhizobial inoculants.</title>
        <authorList>
            <person name="Kohlmeier M.G."/>
            <person name="O'Hara G.W."/>
            <person name="Colombi E."/>
            <person name="Ramsay J.P."/>
            <person name="Terpolilli J."/>
        </authorList>
    </citation>
    <scope>NUCLEOTIDE SEQUENCE</scope>
    <source>
        <strain evidence="16">CC829</strain>
    </source>
</reference>
<comment type="subunit">
    <text evidence="2">The accessory proteins ExbB and ExbD seem to form a complex with TonB.</text>
</comment>
<dbReference type="Pfam" id="PF01618">
    <property type="entry name" value="MotA_ExbB"/>
    <property type="match status" value="1"/>
</dbReference>
<evidence type="ECO:0000256" key="13">
    <source>
        <dbReference type="SAM" id="Phobius"/>
    </source>
</evidence>
<comment type="function">
    <text evidence="11">Involved in the TonB-dependent energy-dependent transport of various receptor-bound substrates. Protects ExbD from proteolytic degradation and functionally stabilizes TonB.</text>
</comment>
<dbReference type="Proteomes" id="UP001430990">
    <property type="component" value="Chromosome"/>
</dbReference>
<keyword evidence="9 13" id="KW-1133">Transmembrane helix</keyword>
<evidence type="ECO:0000256" key="12">
    <source>
        <dbReference type="RuleBase" id="RU004057"/>
    </source>
</evidence>
<evidence type="ECO:0000259" key="15">
    <source>
        <dbReference type="Pfam" id="PF01618"/>
    </source>
</evidence>
<dbReference type="PANTHER" id="PTHR30625:SF16">
    <property type="entry name" value="BIOPOLYMER TRANSPORT PROTEIN EXBB"/>
    <property type="match status" value="1"/>
</dbReference>
<evidence type="ECO:0000256" key="2">
    <source>
        <dbReference type="ARBA" id="ARBA00011471"/>
    </source>
</evidence>
<organism evidence="16 17">
    <name type="scientific">Bradyrhizobium barranii</name>
    <dbReference type="NCBI Taxonomy" id="2992140"/>
    <lineage>
        <taxon>Bacteria</taxon>
        <taxon>Pseudomonadati</taxon>
        <taxon>Pseudomonadota</taxon>
        <taxon>Alphaproteobacteria</taxon>
        <taxon>Hyphomicrobiales</taxon>
        <taxon>Nitrobacteraceae</taxon>
        <taxon>Bradyrhizobium</taxon>
    </lineage>
</organism>
<dbReference type="InterPro" id="IPR014164">
    <property type="entry name" value="TonB_ExbB_1"/>
</dbReference>
<comment type="subcellular location">
    <subcellularLocation>
        <location evidence="1">Cell inner membrane</location>
        <topology evidence="1">Multi-pass membrane protein</topology>
    </subcellularLocation>
    <subcellularLocation>
        <location evidence="12">Membrane</location>
        <topology evidence="12">Multi-pass membrane protein</topology>
    </subcellularLocation>
</comment>
<comment type="similarity">
    <text evidence="12">Belongs to the exbB/tolQ family.</text>
</comment>
<evidence type="ECO:0000313" key="16">
    <source>
        <dbReference type="EMBL" id="UFW90367.1"/>
    </source>
</evidence>
<keyword evidence="7 13" id="KW-0812">Transmembrane</keyword>
<feature type="chain" id="PRO_5046760824" description="Biopolymer transport protein ExbB" evidence="14">
    <location>
        <begin position="28"/>
        <end position="302"/>
    </location>
</feature>
<feature type="transmembrane region" description="Helical" evidence="13">
    <location>
        <begin position="88"/>
        <end position="110"/>
    </location>
</feature>
<gene>
    <name evidence="16" type="primary">exbB</name>
    <name evidence="16" type="ORF">BjapCC829_18275</name>
</gene>
<evidence type="ECO:0000256" key="11">
    <source>
        <dbReference type="ARBA" id="ARBA00024816"/>
    </source>
</evidence>
<evidence type="ECO:0000256" key="8">
    <source>
        <dbReference type="ARBA" id="ARBA00022927"/>
    </source>
</evidence>
<dbReference type="InterPro" id="IPR050790">
    <property type="entry name" value="ExbB/TolQ_transport"/>
</dbReference>
<sequence length="302" mass="30914">MKIMSFQASLAAALMLAAAWLVSPVSAQTQTPPAAPAPAQATAQPATASPAPAAAPAVVAPVAKPDAAAIAPAMKELSPWVMFMSADVIVKAVMIGLAFASLMTWTVLIAKSIELSVASGKLRSALKKISEARSLAEAQMALGAKQGILPSFLAAALREARMSAGLSSDAGIKERAASSFSEIVRAEARRIRIGMGVLATIGSTSPFVGLFGTVWGIMNSFIGISKSQTTNLAVVAPGIAEALLATAIGLVAAIPAVIIYNHFSRVTKSYLELVSRASGAAGRLLSRDLDRSHGSAHSRAAE</sequence>
<keyword evidence="14" id="KW-0732">Signal</keyword>
<proteinExistence type="inferred from homology"/>
<feature type="transmembrane region" description="Helical" evidence="13">
    <location>
        <begin position="238"/>
        <end position="260"/>
    </location>
</feature>
<evidence type="ECO:0000313" key="17">
    <source>
        <dbReference type="Proteomes" id="UP001430990"/>
    </source>
</evidence>
<feature type="signal peptide" evidence="14">
    <location>
        <begin position="1"/>
        <end position="27"/>
    </location>
</feature>
<evidence type="ECO:0000256" key="1">
    <source>
        <dbReference type="ARBA" id="ARBA00004429"/>
    </source>
</evidence>
<dbReference type="InterPro" id="IPR002898">
    <property type="entry name" value="MotA_ExbB_proton_chnl"/>
</dbReference>
<dbReference type="EMBL" id="CP088100">
    <property type="protein sequence ID" value="UFW90367.1"/>
    <property type="molecule type" value="Genomic_DNA"/>
</dbReference>
<evidence type="ECO:0000256" key="5">
    <source>
        <dbReference type="ARBA" id="ARBA00022475"/>
    </source>
</evidence>
<feature type="domain" description="MotA/TolQ/ExbB proton channel" evidence="15">
    <location>
        <begin position="148"/>
        <end position="270"/>
    </location>
</feature>
<dbReference type="NCBIfam" id="TIGR02797">
    <property type="entry name" value="exbB"/>
    <property type="match status" value="1"/>
</dbReference>
<accession>A0ABY3QWW5</accession>
<evidence type="ECO:0000256" key="6">
    <source>
        <dbReference type="ARBA" id="ARBA00022519"/>
    </source>
</evidence>
<evidence type="ECO:0000256" key="3">
    <source>
        <dbReference type="ARBA" id="ARBA00022093"/>
    </source>
</evidence>
<keyword evidence="17" id="KW-1185">Reference proteome</keyword>
<dbReference type="PANTHER" id="PTHR30625">
    <property type="entry name" value="PROTEIN TOLQ"/>
    <property type="match status" value="1"/>
</dbReference>
<protein>
    <recommendedName>
        <fullName evidence="3">Biopolymer transport protein ExbB</fullName>
    </recommendedName>
</protein>
<evidence type="ECO:0000256" key="14">
    <source>
        <dbReference type="SAM" id="SignalP"/>
    </source>
</evidence>
<keyword evidence="6" id="KW-0997">Cell inner membrane</keyword>
<dbReference type="RefSeq" id="WP_063983859.1">
    <property type="nucleotide sequence ID" value="NZ_CP088100.1"/>
</dbReference>